<dbReference type="Proteomes" id="UP000299211">
    <property type="component" value="Unassembled WGS sequence"/>
</dbReference>
<gene>
    <name evidence="2" type="ORF">SAV14893_085600</name>
    <name evidence="3" type="ORF">SAV31267_089000</name>
</gene>
<evidence type="ECO:0000313" key="5">
    <source>
        <dbReference type="Proteomes" id="UP000302139"/>
    </source>
</evidence>
<organism evidence="3 4">
    <name type="scientific">Streptomyces avermitilis</name>
    <dbReference type="NCBI Taxonomy" id="33903"/>
    <lineage>
        <taxon>Bacteria</taxon>
        <taxon>Bacillati</taxon>
        <taxon>Actinomycetota</taxon>
        <taxon>Actinomycetes</taxon>
        <taxon>Kitasatosporales</taxon>
        <taxon>Streptomycetaceae</taxon>
        <taxon>Streptomyces</taxon>
    </lineage>
</organism>
<reference evidence="3 4" key="1">
    <citation type="submission" date="2019-04" db="EMBL/GenBank/DDBJ databases">
        <title>Draft genome sequences of Streptomyces avermitilis ATCC 31267.</title>
        <authorList>
            <person name="Komaki H."/>
            <person name="Tamura T."/>
            <person name="Hosoyama A."/>
        </authorList>
    </citation>
    <scope>NUCLEOTIDE SEQUENCE [LARGE SCALE GENOMIC DNA]</scope>
    <source>
        <strain evidence="3 4">ATCC 31267</strain>
    </source>
</reference>
<feature type="region of interest" description="Disordered" evidence="1">
    <location>
        <begin position="1"/>
        <end position="32"/>
    </location>
</feature>
<dbReference type="EMBL" id="BJHX01000002">
    <property type="protein sequence ID" value="GDY69167.1"/>
    <property type="molecule type" value="Genomic_DNA"/>
</dbReference>
<evidence type="ECO:0000313" key="4">
    <source>
        <dbReference type="Proteomes" id="UP000299211"/>
    </source>
</evidence>
<feature type="region of interest" description="Disordered" evidence="1">
    <location>
        <begin position="114"/>
        <end position="137"/>
    </location>
</feature>
<evidence type="ECO:0000313" key="3">
    <source>
        <dbReference type="EMBL" id="GDY79415.1"/>
    </source>
</evidence>
<evidence type="ECO:0000313" key="2">
    <source>
        <dbReference type="EMBL" id="GDY69167.1"/>
    </source>
</evidence>
<reference evidence="2 5" key="2">
    <citation type="submission" date="2019-04" db="EMBL/GenBank/DDBJ databases">
        <title>Draft genome sequences of Streptomyces avermitilis NBRC 14893.</title>
        <authorList>
            <person name="Komaki H."/>
            <person name="Tamura T."/>
            <person name="Hosoyama A."/>
        </authorList>
    </citation>
    <scope>NUCLEOTIDE SEQUENCE [LARGE SCALE GENOMIC DNA]</scope>
    <source>
        <strain evidence="2 5">NBRC 14893</strain>
    </source>
</reference>
<dbReference type="AlphaFoldDB" id="A0A4D4N7D9"/>
<comment type="caution">
    <text evidence="3">The sequence shown here is derived from an EMBL/GenBank/DDBJ whole genome shotgun (WGS) entry which is preliminary data.</text>
</comment>
<sequence length="137" mass="14410">MLRGSPILPTGLCARGFTPSPTPGRPDGSWRVPRSLFEGVRAPPDHPFGAYQDSVTLPCREVGQAPHGRVSDLRAEVEDCVVTGPNADVGAVGTGRGVEEEQVEWLGAETRTVVSVSPHSSLERKGGGVRPKSPSTS</sequence>
<name>A0A4D4N7D9_STRAX</name>
<accession>A0A4D4N7D9</accession>
<evidence type="ECO:0000256" key="1">
    <source>
        <dbReference type="SAM" id="MobiDB-lite"/>
    </source>
</evidence>
<dbReference type="EMBL" id="BJHY01000002">
    <property type="protein sequence ID" value="GDY79415.1"/>
    <property type="molecule type" value="Genomic_DNA"/>
</dbReference>
<dbReference type="Proteomes" id="UP000302139">
    <property type="component" value="Unassembled WGS sequence"/>
</dbReference>
<proteinExistence type="predicted"/>
<protein>
    <submittedName>
        <fullName evidence="3">Uncharacterized protein</fullName>
    </submittedName>
</protein>